<name>A0ACC0C0I8_CATRO</name>
<comment type="caution">
    <text evidence="1">The sequence shown here is derived from an EMBL/GenBank/DDBJ whole genome shotgun (WGS) entry which is preliminary data.</text>
</comment>
<organism evidence="1 2">
    <name type="scientific">Catharanthus roseus</name>
    <name type="common">Madagascar periwinkle</name>
    <name type="synonym">Vinca rosea</name>
    <dbReference type="NCBI Taxonomy" id="4058"/>
    <lineage>
        <taxon>Eukaryota</taxon>
        <taxon>Viridiplantae</taxon>
        <taxon>Streptophyta</taxon>
        <taxon>Embryophyta</taxon>
        <taxon>Tracheophyta</taxon>
        <taxon>Spermatophyta</taxon>
        <taxon>Magnoliopsida</taxon>
        <taxon>eudicotyledons</taxon>
        <taxon>Gunneridae</taxon>
        <taxon>Pentapetalae</taxon>
        <taxon>asterids</taxon>
        <taxon>lamiids</taxon>
        <taxon>Gentianales</taxon>
        <taxon>Apocynaceae</taxon>
        <taxon>Rauvolfioideae</taxon>
        <taxon>Vinceae</taxon>
        <taxon>Catharanthinae</taxon>
        <taxon>Catharanthus</taxon>
    </lineage>
</organism>
<protein>
    <submittedName>
        <fullName evidence="1">Uncharacterized protein</fullName>
    </submittedName>
</protein>
<evidence type="ECO:0000313" key="1">
    <source>
        <dbReference type="EMBL" id="KAI5678392.1"/>
    </source>
</evidence>
<proteinExistence type="predicted"/>
<dbReference type="EMBL" id="CM044702">
    <property type="protein sequence ID" value="KAI5678392.1"/>
    <property type="molecule type" value="Genomic_DNA"/>
</dbReference>
<accession>A0ACC0C0I8</accession>
<evidence type="ECO:0000313" key="2">
    <source>
        <dbReference type="Proteomes" id="UP001060085"/>
    </source>
</evidence>
<sequence length="138" mass="15958">MHLDDSFRYQRSWRRRRMLDFQETKKKQILRRKGKEKRFIFGVLLPDLCELATANNDKLGIDSGKTFRQFSSVTTTTDSWLLVIPIPDALTDGILLFRGMSAADASPPSVTYTDRLSDGYCTPSLMYVGEVTDCYFRW</sequence>
<reference evidence="2" key="1">
    <citation type="journal article" date="2023" name="Nat. Plants">
        <title>Single-cell RNA sequencing provides a high-resolution roadmap for understanding the multicellular compartmentation of specialized metabolism.</title>
        <authorList>
            <person name="Sun S."/>
            <person name="Shen X."/>
            <person name="Li Y."/>
            <person name="Li Y."/>
            <person name="Wang S."/>
            <person name="Li R."/>
            <person name="Zhang H."/>
            <person name="Shen G."/>
            <person name="Guo B."/>
            <person name="Wei J."/>
            <person name="Xu J."/>
            <person name="St-Pierre B."/>
            <person name="Chen S."/>
            <person name="Sun C."/>
        </authorList>
    </citation>
    <scope>NUCLEOTIDE SEQUENCE [LARGE SCALE GENOMIC DNA]</scope>
</reference>
<dbReference type="Proteomes" id="UP001060085">
    <property type="component" value="Linkage Group LG02"/>
</dbReference>
<gene>
    <name evidence="1" type="ORF">M9H77_09342</name>
</gene>
<keyword evidence="2" id="KW-1185">Reference proteome</keyword>